<dbReference type="Gramene" id="KGN55970">
    <property type="protein sequence ID" value="KGN55970"/>
    <property type="gene ID" value="Csa_3G041380"/>
</dbReference>
<organism evidence="4 5">
    <name type="scientific">Cucumis sativus</name>
    <name type="common">Cucumber</name>
    <dbReference type="NCBI Taxonomy" id="3659"/>
    <lineage>
        <taxon>Eukaryota</taxon>
        <taxon>Viridiplantae</taxon>
        <taxon>Streptophyta</taxon>
        <taxon>Embryophyta</taxon>
        <taxon>Tracheophyta</taxon>
        <taxon>Spermatophyta</taxon>
        <taxon>Magnoliopsida</taxon>
        <taxon>eudicotyledons</taxon>
        <taxon>Gunneridae</taxon>
        <taxon>Pentapetalae</taxon>
        <taxon>rosids</taxon>
        <taxon>fabids</taxon>
        <taxon>Cucurbitales</taxon>
        <taxon>Cucurbitaceae</taxon>
        <taxon>Benincaseae</taxon>
        <taxon>Cucumis</taxon>
    </lineage>
</organism>
<protein>
    <recommendedName>
        <fullName evidence="3">Terpene synthase N-terminal domain-containing protein</fullName>
    </recommendedName>
</protein>
<dbReference type="InterPro" id="IPR008930">
    <property type="entry name" value="Terpenoid_cyclase/PrenylTrfase"/>
</dbReference>
<reference evidence="4 5" key="1">
    <citation type="journal article" date="2009" name="Nat. Genet.">
        <title>The genome of the cucumber, Cucumis sativus L.</title>
        <authorList>
            <person name="Huang S."/>
            <person name="Li R."/>
            <person name="Zhang Z."/>
            <person name="Li L."/>
            <person name="Gu X."/>
            <person name="Fan W."/>
            <person name="Lucas W.J."/>
            <person name="Wang X."/>
            <person name="Xie B."/>
            <person name="Ni P."/>
            <person name="Ren Y."/>
            <person name="Zhu H."/>
            <person name="Li J."/>
            <person name="Lin K."/>
            <person name="Jin W."/>
            <person name="Fei Z."/>
            <person name="Li G."/>
            <person name="Staub J."/>
            <person name="Kilian A."/>
            <person name="van der Vossen E.A."/>
            <person name="Wu Y."/>
            <person name="Guo J."/>
            <person name="He J."/>
            <person name="Jia Z."/>
            <person name="Ren Y."/>
            <person name="Tian G."/>
            <person name="Lu Y."/>
            <person name="Ruan J."/>
            <person name="Qian W."/>
            <person name="Wang M."/>
            <person name="Huang Q."/>
            <person name="Li B."/>
            <person name="Xuan Z."/>
            <person name="Cao J."/>
            <person name="Asan"/>
            <person name="Wu Z."/>
            <person name="Zhang J."/>
            <person name="Cai Q."/>
            <person name="Bai Y."/>
            <person name="Zhao B."/>
            <person name="Han Y."/>
            <person name="Li Y."/>
            <person name="Li X."/>
            <person name="Wang S."/>
            <person name="Shi Q."/>
            <person name="Liu S."/>
            <person name="Cho W.K."/>
            <person name="Kim J.Y."/>
            <person name="Xu Y."/>
            <person name="Heller-Uszynska K."/>
            <person name="Miao H."/>
            <person name="Cheng Z."/>
            <person name="Zhang S."/>
            <person name="Wu J."/>
            <person name="Yang Y."/>
            <person name="Kang H."/>
            <person name="Li M."/>
            <person name="Liang H."/>
            <person name="Ren X."/>
            <person name="Shi Z."/>
            <person name="Wen M."/>
            <person name="Jian M."/>
            <person name="Yang H."/>
            <person name="Zhang G."/>
            <person name="Yang Z."/>
            <person name="Chen R."/>
            <person name="Liu S."/>
            <person name="Li J."/>
            <person name="Ma L."/>
            <person name="Liu H."/>
            <person name="Zhou Y."/>
            <person name="Zhao J."/>
            <person name="Fang X."/>
            <person name="Li G."/>
            <person name="Fang L."/>
            <person name="Li Y."/>
            <person name="Liu D."/>
            <person name="Zheng H."/>
            <person name="Zhang Y."/>
            <person name="Qin N."/>
            <person name="Li Z."/>
            <person name="Yang G."/>
            <person name="Yang S."/>
            <person name="Bolund L."/>
            <person name="Kristiansen K."/>
            <person name="Zheng H."/>
            <person name="Li S."/>
            <person name="Zhang X."/>
            <person name="Yang H."/>
            <person name="Wang J."/>
            <person name="Sun R."/>
            <person name="Zhang B."/>
            <person name="Jiang S."/>
            <person name="Wang J."/>
            <person name="Du Y."/>
            <person name="Li S."/>
        </authorList>
    </citation>
    <scope>NUCLEOTIDE SEQUENCE [LARGE SCALE GENOMIC DNA]</scope>
    <source>
        <strain evidence="5">cv. 9930</strain>
    </source>
</reference>
<dbReference type="InterPro" id="IPR008949">
    <property type="entry name" value="Isoprenoid_synthase_dom_sf"/>
</dbReference>
<keyword evidence="2" id="KW-0456">Lyase</keyword>
<dbReference type="OMA" id="SHGYNIF"/>
<gene>
    <name evidence="4" type="ORF">Csa_3G041380</name>
</gene>
<proteinExistence type="predicted"/>
<evidence type="ECO:0000256" key="2">
    <source>
        <dbReference type="ARBA" id="ARBA00023239"/>
    </source>
</evidence>
<accession>A0A0A0L1Y5</accession>
<evidence type="ECO:0000313" key="4">
    <source>
        <dbReference type="EMBL" id="KGN55970.1"/>
    </source>
</evidence>
<dbReference type="InterPro" id="IPR001906">
    <property type="entry name" value="Terpene_synth_N"/>
</dbReference>
<dbReference type="STRING" id="3659.A0A0A0L1Y5"/>
<reference evidence="4 5" key="4">
    <citation type="journal article" date="2011" name="BMC Genomics">
        <title>RNA-Seq improves annotation of protein-coding genes in the cucumber genome.</title>
        <authorList>
            <person name="Li Z."/>
            <person name="Zhang Z."/>
            <person name="Yan P."/>
            <person name="Huang S."/>
            <person name="Fei Z."/>
            <person name="Lin K."/>
        </authorList>
    </citation>
    <scope>NUCLEOTIDE SEQUENCE [LARGE SCALE GENOMIC DNA]</scope>
    <source>
        <strain evidence="5">cv. 9930</strain>
    </source>
</reference>
<reference evidence="4 5" key="2">
    <citation type="journal article" date="2009" name="PLoS ONE">
        <title>An integrated genetic and cytogenetic map of the cucumber genome.</title>
        <authorList>
            <person name="Ren Y."/>
            <person name="Zhang Z."/>
            <person name="Liu J."/>
            <person name="Staub J.E."/>
            <person name="Han Y."/>
            <person name="Cheng Z."/>
            <person name="Li X."/>
            <person name="Lu J."/>
            <person name="Miao H."/>
            <person name="Kang H."/>
            <person name="Xie B."/>
            <person name="Gu X."/>
            <person name="Wang X."/>
            <person name="Du Y."/>
            <person name="Jin W."/>
            <person name="Huang S."/>
        </authorList>
    </citation>
    <scope>NUCLEOTIDE SEQUENCE [LARGE SCALE GENOMIC DNA]</scope>
    <source>
        <strain evidence="5">cv. 9930</strain>
    </source>
</reference>
<dbReference type="GO" id="GO:0016114">
    <property type="term" value="P:terpenoid biosynthetic process"/>
    <property type="evidence" value="ECO:0007669"/>
    <property type="project" value="InterPro"/>
</dbReference>
<dbReference type="EMBL" id="CM002924">
    <property type="protein sequence ID" value="KGN55970.1"/>
    <property type="molecule type" value="Genomic_DNA"/>
</dbReference>
<dbReference type="Proteomes" id="UP000029981">
    <property type="component" value="Chromosome 3"/>
</dbReference>
<dbReference type="Gene3D" id="1.10.600.10">
    <property type="entry name" value="Farnesyl Diphosphate Synthase"/>
    <property type="match status" value="1"/>
</dbReference>
<dbReference type="GO" id="GO:0010333">
    <property type="term" value="F:terpene synthase activity"/>
    <property type="evidence" value="ECO:0007669"/>
    <property type="project" value="InterPro"/>
</dbReference>
<dbReference type="SUPFAM" id="SSF48239">
    <property type="entry name" value="Terpenoid cyclases/Protein prenyltransferases"/>
    <property type="match status" value="1"/>
</dbReference>
<feature type="domain" description="Terpene synthase N-terminal" evidence="3">
    <location>
        <begin position="36"/>
        <end position="142"/>
    </location>
</feature>
<keyword evidence="5" id="KW-1185">Reference proteome</keyword>
<name>A0A0A0L1Y5_CUCSA</name>
<reference evidence="4 5" key="3">
    <citation type="journal article" date="2010" name="BMC Genomics">
        <title>Transcriptome sequencing and comparative analysis of cucumber flowers with different sex types.</title>
        <authorList>
            <person name="Guo S."/>
            <person name="Zheng Y."/>
            <person name="Joung J.G."/>
            <person name="Liu S."/>
            <person name="Zhang Z."/>
            <person name="Crasta O.R."/>
            <person name="Sobral B.W."/>
            <person name="Xu Y."/>
            <person name="Huang S."/>
            <person name="Fei Z."/>
        </authorList>
    </citation>
    <scope>NUCLEOTIDE SEQUENCE [LARGE SCALE GENOMIC DNA]</scope>
    <source>
        <strain evidence="5">cv. 9930</strain>
    </source>
</reference>
<dbReference type="InterPro" id="IPR036965">
    <property type="entry name" value="Terpene_synth_N_sf"/>
</dbReference>
<dbReference type="PANTHER" id="PTHR31225">
    <property type="entry name" value="OS04G0344100 PROTEIN-RELATED"/>
    <property type="match status" value="1"/>
</dbReference>
<evidence type="ECO:0000256" key="1">
    <source>
        <dbReference type="ARBA" id="ARBA00001946"/>
    </source>
</evidence>
<dbReference type="Gene3D" id="1.50.10.130">
    <property type="entry name" value="Terpene synthase, N-terminal domain"/>
    <property type="match status" value="1"/>
</dbReference>
<dbReference type="PANTHER" id="PTHR31225:SF221">
    <property type="entry name" value="(-)-GERMACRENE D SYNTHASE"/>
    <property type="match status" value="1"/>
</dbReference>
<dbReference type="AlphaFoldDB" id="A0A0A0L1Y5"/>
<sequence length="145" mass="16861">MSFQILECDCKAPKKATLSHGVVHRRRTAKFPPSPWGDYFLSCEFSILNNTKNEDDENNVKKDVEKLKEDVIRMFRAVSENSSQTLSLIESIQRLGLTDHFEKEINEFLNMPNSFNLDDNEEDIYYTTLKFRLLRQQGYSIGCGK</sequence>
<evidence type="ECO:0000259" key="3">
    <source>
        <dbReference type="Pfam" id="PF01397"/>
    </source>
</evidence>
<evidence type="ECO:0000313" key="5">
    <source>
        <dbReference type="Proteomes" id="UP000029981"/>
    </source>
</evidence>
<dbReference type="InterPro" id="IPR050148">
    <property type="entry name" value="Terpene_synthase-like"/>
</dbReference>
<dbReference type="Pfam" id="PF01397">
    <property type="entry name" value="Terpene_synth"/>
    <property type="match status" value="1"/>
</dbReference>
<comment type="cofactor">
    <cofactor evidence="1">
        <name>Mg(2+)</name>
        <dbReference type="ChEBI" id="CHEBI:18420"/>
    </cofactor>
</comment>